<name>A0A2J6SDR2_HYAVF</name>
<feature type="compositionally biased region" description="Low complexity" evidence="1">
    <location>
        <begin position="12"/>
        <end position="22"/>
    </location>
</feature>
<dbReference type="OrthoDB" id="3477286at2759"/>
<sequence>MQYGSPPFRLDSSSPVPQSSHPSKLKRTFSEAEESEEERAIPVPLKRRKDPTLRPPTTTTTPPEELLRKFLVIWHPFRHRYTSLPDNHIRILVIKRGNRDDPLELRLEAQSLESSHRYENRYDALSYEWGPGFPRYEVAVDDTTRTLTEQLDELRQSDLGQRERAVTMLRLLVRIYLVERSKKSPFPSRKTLKPKRLVRENLYNSLLLFRSKHKDVRIWIDAICINQYNMAEKTKQIKRMAEIYNKARHVRIWLGESGEDTDVAIDFIKKLADFETLASVMAEKDINKKWMALTSLMRSRWFSRRWVLQEQAVARKSTLYCGNAKVDWNDFADAVSIFRTNRDSIFKVLNEPPLQYSTILEVFDGLGATAMVRQTSHLLRRDLKGNILEKRKTLEEVVSEFTSFESWDPRDTIYAVLSIARPQVASSNTAEYIQPNYEKSLLDVYVDFVRYSIECSEGNLDIVCRYWAPVNTVLRASASELNENNRLIKNYVEVECTLPSWIKQLDGLKYGSPDDILRGLKHGNVFATPKPLYNASRSASADDIKHEFGKVEVTADNDSLFDSGISLAQTYNGKLTVRGMILGKIRNASQRISEGTIPREVFEMGGWKHAKQPDDHTVHEMADQLWRTLVANQGLDGEPCPSYFRRACLYAVQRANTSGDVIIKDIVDHNQTPEVVSVYLRKVQDVIRNRKAFLGGDRRELFGFGSEEVKDNGEDYICIVFGCSVPVILRQVKGDPPVVGQRRVKRTTTSSRSTSVTSSSSSAAGSPHQAVHPQSVPSQSQRSLGPSNVHWRLIGECYVDGRMDGEALDYKKYRETIRDFVLV</sequence>
<feature type="region of interest" description="Disordered" evidence="1">
    <location>
        <begin position="739"/>
        <end position="784"/>
    </location>
</feature>
<keyword evidence="4" id="KW-1185">Reference proteome</keyword>
<gene>
    <name evidence="3" type="ORF">L207DRAFT_627566</name>
</gene>
<accession>A0A2J6SDR2</accession>
<evidence type="ECO:0000256" key="1">
    <source>
        <dbReference type="SAM" id="MobiDB-lite"/>
    </source>
</evidence>
<dbReference type="Proteomes" id="UP000235786">
    <property type="component" value="Unassembled WGS sequence"/>
</dbReference>
<protein>
    <recommendedName>
        <fullName evidence="2">Heterokaryon incompatibility domain-containing protein</fullName>
    </recommendedName>
</protein>
<dbReference type="EMBL" id="KZ613937">
    <property type="protein sequence ID" value="PMD48907.1"/>
    <property type="molecule type" value="Genomic_DNA"/>
</dbReference>
<reference evidence="3 4" key="1">
    <citation type="submission" date="2016-04" db="EMBL/GenBank/DDBJ databases">
        <title>A degradative enzymes factory behind the ericoid mycorrhizal symbiosis.</title>
        <authorList>
            <consortium name="DOE Joint Genome Institute"/>
            <person name="Martino E."/>
            <person name="Morin E."/>
            <person name="Grelet G."/>
            <person name="Kuo A."/>
            <person name="Kohler A."/>
            <person name="Daghino S."/>
            <person name="Barry K."/>
            <person name="Choi C."/>
            <person name="Cichocki N."/>
            <person name="Clum A."/>
            <person name="Copeland A."/>
            <person name="Hainaut M."/>
            <person name="Haridas S."/>
            <person name="Labutti K."/>
            <person name="Lindquist E."/>
            <person name="Lipzen A."/>
            <person name="Khouja H.-R."/>
            <person name="Murat C."/>
            <person name="Ohm R."/>
            <person name="Olson A."/>
            <person name="Spatafora J."/>
            <person name="Veneault-Fourrey C."/>
            <person name="Henrissat B."/>
            <person name="Grigoriev I."/>
            <person name="Martin F."/>
            <person name="Perotto S."/>
        </authorList>
    </citation>
    <scope>NUCLEOTIDE SEQUENCE [LARGE SCALE GENOMIC DNA]</scope>
    <source>
        <strain evidence="3 4">F</strain>
    </source>
</reference>
<evidence type="ECO:0000313" key="4">
    <source>
        <dbReference type="Proteomes" id="UP000235786"/>
    </source>
</evidence>
<feature type="compositionally biased region" description="Low complexity" evidence="1">
    <location>
        <begin position="747"/>
        <end position="762"/>
    </location>
</feature>
<evidence type="ECO:0000313" key="3">
    <source>
        <dbReference type="EMBL" id="PMD48907.1"/>
    </source>
</evidence>
<feature type="region of interest" description="Disordered" evidence="1">
    <location>
        <begin position="1"/>
        <end position="62"/>
    </location>
</feature>
<dbReference type="InterPro" id="IPR010730">
    <property type="entry name" value="HET"/>
</dbReference>
<proteinExistence type="predicted"/>
<dbReference type="PANTHER" id="PTHR24148">
    <property type="entry name" value="ANKYRIN REPEAT DOMAIN-CONTAINING PROTEIN 39 HOMOLOG-RELATED"/>
    <property type="match status" value="1"/>
</dbReference>
<dbReference type="PANTHER" id="PTHR24148:SF64">
    <property type="entry name" value="HETEROKARYON INCOMPATIBILITY DOMAIN-CONTAINING PROTEIN"/>
    <property type="match status" value="1"/>
</dbReference>
<dbReference type="Pfam" id="PF06985">
    <property type="entry name" value="HET"/>
    <property type="match status" value="1"/>
</dbReference>
<dbReference type="InterPro" id="IPR052895">
    <property type="entry name" value="HetReg/Transcr_Mod"/>
</dbReference>
<feature type="compositionally biased region" description="Polar residues" evidence="1">
    <location>
        <begin position="775"/>
        <end position="784"/>
    </location>
</feature>
<organism evidence="3 4">
    <name type="scientific">Hyaloscypha variabilis (strain UAMH 11265 / GT02V1 / F)</name>
    <name type="common">Meliniomyces variabilis</name>
    <dbReference type="NCBI Taxonomy" id="1149755"/>
    <lineage>
        <taxon>Eukaryota</taxon>
        <taxon>Fungi</taxon>
        <taxon>Dikarya</taxon>
        <taxon>Ascomycota</taxon>
        <taxon>Pezizomycotina</taxon>
        <taxon>Leotiomycetes</taxon>
        <taxon>Helotiales</taxon>
        <taxon>Hyaloscyphaceae</taxon>
        <taxon>Hyaloscypha</taxon>
        <taxon>Hyaloscypha variabilis</taxon>
    </lineage>
</organism>
<evidence type="ECO:0000259" key="2">
    <source>
        <dbReference type="Pfam" id="PF06985"/>
    </source>
</evidence>
<feature type="domain" description="Heterokaryon incompatibility" evidence="2">
    <location>
        <begin position="122"/>
        <end position="310"/>
    </location>
</feature>
<dbReference type="AlphaFoldDB" id="A0A2J6SDR2"/>